<evidence type="ECO:0000256" key="7">
    <source>
        <dbReference type="ARBA" id="ARBA00022777"/>
    </source>
</evidence>
<dbReference type="InterPro" id="IPR000719">
    <property type="entry name" value="Prot_kinase_dom"/>
</dbReference>
<feature type="transmembrane region" description="Helical" evidence="11">
    <location>
        <begin position="1628"/>
        <end position="1651"/>
    </location>
</feature>
<dbReference type="PROSITE" id="PS50219">
    <property type="entry name" value="CNH"/>
    <property type="match status" value="1"/>
</dbReference>
<evidence type="ECO:0000256" key="8">
    <source>
        <dbReference type="ARBA" id="ARBA00022989"/>
    </source>
</evidence>
<dbReference type="SUPFAM" id="SSF56112">
    <property type="entry name" value="Protein kinase-like (PK-like)"/>
    <property type="match status" value="1"/>
</dbReference>
<feature type="compositionally biased region" description="Basic and acidic residues" evidence="10">
    <location>
        <begin position="407"/>
        <end position="463"/>
    </location>
</feature>
<feature type="transmembrane region" description="Helical" evidence="11">
    <location>
        <begin position="1512"/>
        <end position="1536"/>
    </location>
</feature>
<keyword evidence="4" id="KW-0723">Serine/threonine-protein kinase</keyword>
<dbReference type="PANTHER" id="PTHR47096:SF1">
    <property type="entry name" value="MISSHAPEN LIKE KINASE 1"/>
    <property type="match status" value="1"/>
</dbReference>
<dbReference type="InterPro" id="IPR008271">
    <property type="entry name" value="Ser/Thr_kinase_AS"/>
</dbReference>
<protein>
    <recommendedName>
        <fullName evidence="3">non-specific serine/threonine protein kinase</fullName>
        <ecNumber evidence="3">2.7.11.1</ecNumber>
    </recommendedName>
</protein>
<keyword evidence="16" id="KW-1185">Reference proteome</keyword>
<feature type="region of interest" description="Disordered" evidence="10">
    <location>
        <begin position="1827"/>
        <end position="1850"/>
    </location>
</feature>
<name>A0AAV1P277_SCOSC</name>
<feature type="transmembrane region" description="Helical" evidence="11">
    <location>
        <begin position="1663"/>
        <end position="1684"/>
    </location>
</feature>
<evidence type="ECO:0000256" key="10">
    <source>
        <dbReference type="SAM" id="MobiDB-lite"/>
    </source>
</evidence>
<dbReference type="Gene3D" id="1.10.510.10">
    <property type="entry name" value="Transferase(Phosphotransferase) domain 1"/>
    <property type="match status" value="1"/>
</dbReference>
<dbReference type="InterPro" id="IPR005828">
    <property type="entry name" value="MFS_sugar_transport-like"/>
</dbReference>
<accession>A0AAV1P277</accession>
<dbReference type="Gene3D" id="3.30.200.20">
    <property type="entry name" value="Phosphorylase Kinase, domain 1"/>
    <property type="match status" value="1"/>
</dbReference>
<feature type="compositionally biased region" description="Basic and acidic residues" evidence="10">
    <location>
        <begin position="859"/>
        <end position="869"/>
    </location>
</feature>
<dbReference type="PROSITE" id="PS00216">
    <property type="entry name" value="SUGAR_TRANSPORT_1"/>
    <property type="match status" value="1"/>
</dbReference>
<dbReference type="PROSITE" id="PS50850">
    <property type="entry name" value="MFS"/>
    <property type="match status" value="1"/>
</dbReference>
<feature type="compositionally biased region" description="Polar residues" evidence="10">
    <location>
        <begin position="1841"/>
        <end position="1850"/>
    </location>
</feature>
<proteinExistence type="inferred from homology"/>
<evidence type="ECO:0000259" key="12">
    <source>
        <dbReference type="PROSITE" id="PS50011"/>
    </source>
</evidence>
<feature type="transmembrane region" description="Helical" evidence="11">
    <location>
        <begin position="12"/>
        <end position="31"/>
    </location>
</feature>
<evidence type="ECO:0000313" key="16">
    <source>
        <dbReference type="Proteomes" id="UP001314229"/>
    </source>
</evidence>
<feature type="compositionally biased region" description="Basic and acidic residues" evidence="10">
    <location>
        <begin position="750"/>
        <end position="762"/>
    </location>
</feature>
<feature type="domain" description="CNH" evidence="13">
    <location>
        <begin position="994"/>
        <end position="1281"/>
    </location>
</feature>
<evidence type="ECO:0000256" key="6">
    <source>
        <dbReference type="ARBA" id="ARBA00022692"/>
    </source>
</evidence>
<evidence type="ECO:0000256" key="11">
    <source>
        <dbReference type="SAM" id="Phobius"/>
    </source>
</evidence>
<feature type="compositionally biased region" description="Low complexity" evidence="10">
    <location>
        <begin position="872"/>
        <end position="883"/>
    </location>
</feature>
<feature type="transmembrane region" description="Helical" evidence="11">
    <location>
        <begin position="1478"/>
        <end position="1500"/>
    </location>
</feature>
<dbReference type="PROSITE" id="PS50011">
    <property type="entry name" value="PROTEIN_KINASE_DOM"/>
    <property type="match status" value="1"/>
</dbReference>
<dbReference type="SUPFAM" id="SSF103473">
    <property type="entry name" value="MFS general substrate transporter"/>
    <property type="match status" value="1"/>
</dbReference>
<feature type="transmembrane region" description="Helical" evidence="11">
    <location>
        <begin position="1418"/>
        <end position="1441"/>
    </location>
</feature>
<dbReference type="Proteomes" id="UP001314229">
    <property type="component" value="Unassembled WGS sequence"/>
</dbReference>
<feature type="compositionally biased region" description="Basic and acidic residues" evidence="10">
    <location>
        <begin position="629"/>
        <end position="658"/>
    </location>
</feature>
<feature type="compositionally biased region" description="Acidic residues" evidence="10">
    <location>
        <begin position="319"/>
        <end position="336"/>
    </location>
</feature>
<dbReference type="GO" id="GO:0004674">
    <property type="term" value="F:protein serine/threonine kinase activity"/>
    <property type="evidence" value="ECO:0007669"/>
    <property type="project" value="UniProtKB-KW"/>
</dbReference>
<dbReference type="SMART" id="SM00036">
    <property type="entry name" value="CNH"/>
    <property type="match status" value="1"/>
</dbReference>
<comment type="similarity">
    <text evidence="2">Belongs to the protein kinase superfamily. STE Ser/Thr protein kinase family. STE20 subfamily.</text>
</comment>
<feature type="compositionally biased region" description="Basic and acidic residues" evidence="10">
    <location>
        <begin position="509"/>
        <end position="519"/>
    </location>
</feature>
<feature type="region of interest" description="Disordered" evidence="10">
    <location>
        <begin position="407"/>
        <end position="899"/>
    </location>
</feature>
<feature type="transmembrane region" description="Helical" evidence="11">
    <location>
        <begin position="1719"/>
        <end position="1737"/>
    </location>
</feature>
<evidence type="ECO:0000256" key="3">
    <source>
        <dbReference type="ARBA" id="ARBA00012513"/>
    </source>
</evidence>
<feature type="transmembrane region" description="Helical" evidence="11">
    <location>
        <begin position="1453"/>
        <end position="1472"/>
    </location>
</feature>
<dbReference type="InterPro" id="IPR005829">
    <property type="entry name" value="Sugar_transporter_CS"/>
</dbReference>
<comment type="caution">
    <text evidence="15">The sequence shown here is derived from an EMBL/GenBank/DDBJ whole genome shotgun (WGS) entry which is preliminary data.</text>
</comment>
<feature type="compositionally biased region" description="Low complexity" evidence="10">
    <location>
        <begin position="464"/>
        <end position="485"/>
    </location>
</feature>
<feature type="compositionally biased region" description="Acidic residues" evidence="10">
    <location>
        <begin position="799"/>
        <end position="809"/>
    </location>
</feature>
<dbReference type="InterPro" id="IPR011009">
    <property type="entry name" value="Kinase-like_dom_sf"/>
</dbReference>
<keyword evidence="8 11" id="KW-1133">Transmembrane helix</keyword>
<evidence type="ECO:0000259" key="13">
    <source>
        <dbReference type="PROSITE" id="PS50219"/>
    </source>
</evidence>
<feature type="compositionally biased region" description="Polar residues" evidence="10">
    <location>
        <begin position="888"/>
        <end position="899"/>
    </location>
</feature>
<feature type="domain" description="Major facilitator superfamily (MFS) profile" evidence="14">
    <location>
        <begin position="1359"/>
        <end position="1812"/>
    </location>
</feature>
<dbReference type="PROSITE" id="PS00217">
    <property type="entry name" value="SUGAR_TRANSPORT_2"/>
    <property type="match status" value="1"/>
</dbReference>
<dbReference type="FunFam" id="1.20.1250.20:FF:000029">
    <property type="entry name" value="solute carrier family 2, facilitated glucose transporter member 4"/>
    <property type="match status" value="1"/>
</dbReference>
<feature type="compositionally biased region" description="Basic and acidic residues" evidence="10">
    <location>
        <begin position="488"/>
        <end position="500"/>
    </location>
</feature>
<sequence length="1850" mass="208514">MEMVFFKDIHIFFVFFLMSYPLLRSVFFVFLCLCPPPFLSFLQGRHVKTGQLAAIKVMDVTGDEEEEIKAEINMLKKYSHHRNIATYYGAFIKKNPPGIDDQLWLVMEFCGAGSVTDLIKNTKGNSLKEEWTAYICREILRGLTHLHQHKVIHRDIKGQNVLLTENAEVKLVDFGVSAQLDRTVGRRNTFIGTPYWMAPEVIACDENPDATYDFKSDLWSLGITAIEMAEGAPPLCDMHPMRALFLIPRNPAPRLKSKKWSKKFQSFIESCLVKSHGQRPSTEQLLKHPFIRDLPNERQVRIQLKDHIDRTKKKRGERDETEYEYSGSEEEDEEREMGEPSSIINIPGESTLRRDFLRLQLANKERSEAQRRQQLEQQQNEEHKRLLLAERQKRIEEQKEQRKRLEEQQQRERELRKQHEREQRRRYEEMEQLRREEERRHAEREQEYKRKQVEEQRQAERLQRQLQQERAYLVSLQQQQQQQQQEGRQAEKKPLYHYKDVINPTDKPAWAKEVEERSKLNRQSSPALQHKLSNRISDPSLPPRSESFSSGGMQPARTPPIHRSIEPQMAHLVPVKTHSSSMSGSQSLQDQTGTALSEGISVGSPRPEMPRQNSDPTSDTPAPQPLRITGREERERDRERERDKDRDRTAWLREEDIPPKVPQRTTSISPALVRKNSPNGGVGLGPRTGSQLIRASNPDLRRSELSLDAMLQRTSSNSSSSSSPSSQGGSAERRGQTKQEGSPPGANQEAKPKQEEGRESARPSRPADLSALAKELRELRVEEGTRPPVKVTDYSSSSDDSESSDEDGETVGHDGTVAVSDIPRIMPAMQSSSESYGGLTEDSLGDAYNSSKDGTLVMREAEERRRGGHTESNGFGNHSNHGNLPDLLQQSNSPSATPTALQELGDMAEFGLGGSKASFTPFVDPRVYQTSPNDDDDDDDNDNSAAAMFANELMRQEQARLNEARKISVVNVNPTNIRPHSDTPEIRKYKKRFNSEILCAALWGVNLLVGTENGLMLLDRSGQGKVYNLITRRRFLQMDVLEGLNVLVTISGKKNKLRVYYLSWLRNRILHNDPEVEKKQGWITVGELEGCVHYKVVKYERIKFLVIALKTSVEIYAWAPKPYHKFMAFKSFTELQHRPQLVDLTVEEGQRLKVIYGSSVGFHVIDVDSGNPYDIYIPSHIQSQVTPHAIVVLPKTDGMEMLLCYEDEGVYVNTYGRITKDVVLQWGEMPTSVAYIHSNQIMGWGEKAIEIRSVETGHLDGVFMHKRAQRLKFLCERNDKVFFASVRSGGSSQVFFMTLNRNSMMNCVPPCNTTYTILNPVFSKIDSRLAQLFVTVISIKSPPLPPYKSKQLTGTLAVAVFTAALGSLQYGYSLGVINAPQQVIQKHYGRSLGVWSEEAAVLSENSTSSEAGADPSVVMYWSLSVAIFSVGGMFSSFLVGFVGDLKGRVKGMLMVNFLAVAAGLLMGLSRMWKPHIMVIAGRAVMGFYCGLSSGLVPMYIGEIAPKAYRGALGTLHQLAIVTGILLSQVLGLDFILGNDDMWPILLGLSGAPALLQTLMLPLCPESPRYLYILLGKEQEARKSLHRLKGAYDPTSDLEEMRKEKEQADKEPKVSILSLMCSSVYRQQLFVALMMHLSQQLSGINAIFYYSTSIFELAGVGQPVYATIGVGVINTIFTMVSVALVDKAGRRTLTLVGLGGMCCCAVAMTVGLKFQNDYSWMSYVSLSGVFLFVSFFEIGPGPIPWFIVAELFSQGPRPAAIALAGCCNWTSNFIIGMTFPYIQKWLGSYVFILFAMMLFGFTVFTYLRVPETKGKTFEEIAEVFKKGRKTKKAQSPKDETELQQLKTASDA</sequence>
<feature type="region of interest" description="Disordered" evidence="10">
    <location>
        <begin position="921"/>
        <end position="944"/>
    </location>
</feature>
<evidence type="ECO:0000256" key="2">
    <source>
        <dbReference type="ARBA" id="ARBA00008874"/>
    </source>
</evidence>
<evidence type="ECO:0000313" key="15">
    <source>
        <dbReference type="EMBL" id="CAK6965949.1"/>
    </source>
</evidence>
<feature type="compositionally biased region" description="Basic and acidic residues" evidence="10">
    <location>
        <begin position="774"/>
        <end position="785"/>
    </location>
</feature>
<dbReference type="PRINTS" id="PR00171">
    <property type="entry name" value="SUGRTRNSPORT"/>
</dbReference>
<dbReference type="CDD" id="cd17431">
    <property type="entry name" value="MFS_GLUT_Class1"/>
    <property type="match status" value="1"/>
</dbReference>
<feature type="region of interest" description="Disordered" evidence="10">
    <location>
        <begin position="309"/>
        <end position="349"/>
    </location>
</feature>
<keyword evidence="6 11" id="KW-0812">Transmembrane</keyword>
<dbReference type="InterPro" id="IPR003663">
    <property type="entry name" value="Sugar/inositol_transpt"/>
</dbReference>
<keyword evidence="9 11" id="KW-0472">Membrane</keyword>
<evidence type="ECO:0000256" key="1">
    <source>
        <dbReference type="ARBA" id="ARBA00004141"/>
    </source>
</evidence>
<evidence type="ECO:0000259" key="14">
    <source>
        <dbReference type="PROSITE" id="PS50850"/>
    </source>
</evidence>
<feature type="transmembrane region" description="Helical" evidence="11">
    <location>
        <begin position="1691"/>
        <end position="1713"/>
    </location>
</feature>
<dbReference type="GO" id="GO:0005524">
    <property type="term" value="F:ATP binding"/>
    <property type="evidence" value="ECO:0007669"/>
    <property type="project" value="InterPro"/>
</dbReference>
<feature type="compositionally biased region" description="Low complexity" evidence="10">
    <location>
        <begin position="715"/>
        <end position="726"/>
    </location>
</feature>
<dbReference type="Pfam" id="PF00780">
    <property type="entry name" value="CNH"/>
    <property type="match status" value="1"/>
</dbReference>
<dbReference type="GO" id="GO:0055056">
    <property type="term" value="F:D-glucose transmembrane transporter activity"/>
    <property type="evidence" value="ECO:0007669"/>
    <property type="project" value="UniProtKB-ARBA"/>
</dbReference>
<feature type="transmembrane region" description="Helical" evidence="11">
    <location>
        <begin position="1787"/>
        <end position="1806"/>
    </location>
</feature>
<dbReference type="PROSITE" id="PS00108">
    <property type="entry name" value="PROTEIN_KINASE_ST"/>
    <property type="match status" value="1"/>
</dbReference>
<feature type="transmembrane region" description="Helical" evidence="11">
    <location>
        <begin position="1758"/>
        <end position="1781"/>
    </location>
</feature>
<dbReference type="InterPro" id="IPR051700">
    <property type="entry name" value="STE20_Ser-Thr_kinase"/>
</dbReference>
<dbReference type="NCBIfam" id="TIGR00879">
    <property type="entry name" value="SP"/>
    <property type="match status" value="1"/>
</dbReference>
<dbReference type="EC" id="2.7.11.1" evidence="3"/>
<dbReference type="Pfam" id="PF00069">
    <property type="entry name" value="Pkinase"/>
    <property type="match status" value="1"/>
</dbReference>
<dbReference type="Gene3D" id="1.20.1250.20">
    <property type="entry name" value="MFS general substrate transporter like domains"/>
    <property type="match status" value="1"/>
</dbReference>
<dbReference type="FunFam" id="3.30.200.20:FF:000352">
    <property type="entry name" value="Mitogen-activated protein kinase kinase kinase kinase 4"/>
    <property type="match status" value="1"/>
</dbReference>
<dbReference type="Pfam" id="PF00083">
    <property type="entry name" value="Sugar_tr"/>
    <property type="match status" value="1"/>
</dbReference>
<organism evidence="15 16">
    <name type="scientific">Scomber scombrus</name>
    <name type="common">Atlantic mackerel</name>
    <name type="synonym">Scomber vernalis</name>
    <dbReference type="NCBI Taxonomy" id="13677"/>
    <lineage>
        <taxon>Eukaryota</taxon>
        <taxon>Metazoa</taxon>
        <taxon>Chordata</taxon>
        <taxon>Craniata</taxon>
        <taxon>Vertebrata</taxon>
        <taxon>Euteleostomi</taxon>
        <taxon>Actinopterygii</taxon>
        <taxon>Neopterygii</taxon>
        <taxon>Teleostei</taxon>
        <taxon>Neoteleostei</taxon>
        <taxon>Acanthomorphata</taxon>
        <taxon>Pelagiaria</taxon>
        <taxon>Scombriformes</taxon>
        <taxon>Scombridae</taxon>
        <taxon>Scomber</taxon>
    </lineage>
</organism>
<reference evidence="15 16" key="1">
    <citation type="submission" date="2024-01" db="EMBL/GenBank/DDBJ databases">
        <authorList>
            <person name="Alioto T."/>
            <person name="Alioto T."/>
            <person name="Gomez Garrido J."/>
        </authorList>
    </citation>
    <scope>NUCLEOTIDE SEQUENCE [LARGE SCALE GENOMIC DNA]</scope>
</reference>
<feature type="compositionally biased region" description="Polar residues" evidence="10">
    <location>
        <begin position="611"/>
        <end position="621"/>
    </location>
</feature>
<gene>
    <name evidence="15" type="ORF">FSCOSCO3_A026177</name>
</gene>
<evidence type="ECO:0000256" key="4">
    <source>
        <dbReference type="ARBA" id="ARBA00022527"/>
    </source>
</evidence>
<dbReference type="EMBL" id="CAWUFR010000089">
    <property type="protein sequence ID" value="CAK6965949.1"/>
    <property type="molecule type" value="Genomic_DNA"/>
</dbReference>
<dbReference type="InterPro" id="IPR001180">
    <property type="entry name" value="CNH_dom"/>
</dbReference>
<comment type="subcellular location">
    <subcellularLocation>
        <location evidence="1">Membrane</location>
        <topology evidence="1">Multi-pass membrane protein</topology>
    </subcellularLocation>
</comment>
<evidence type="ECO:0000256" key="9">
    <source>
        <dbReference type="ARBA" id="ARBA00023136"/>
    </source>
</evidence>
<feature type="compositionally biased region" description="Acidic residues" evidence="10">
    <location>
        <begin position="933"/>
        <end position="942"/>
    </location>
</feature>
<dbReference type="FunFam" id="1.10.510.10:FF:000003">
    <property type="entry name" value="TRAF2 and NCK-interacting protein kinase isoform 4"/>
    <property type="match status" value="1"/>
</dbReference>
<keyword evidence="7" id="KW-0418">Kinase</keyword>
<dbReference type="GO" id="GO:0005829">
    <property type="term" value="C:cytosol"/>
    <property type="evidence" value="ECO:0007669"/>
    <property type="project" value="TreeGrafter"/>
</dbReference>
<dbReference type="SMART" id="SM00220">
    <property type="entry name" value="S_TKc"/>
    <property type="match status" value="1"/>
</dbReference>
<dbReference type="GO" id="GO:0016020">
    <property type="term" value="C:membrane"/>
    <property type="evidence" value="ECO:0007669"/>
    <property type="project" value="UniProtKB-SubCell"/>
</dbReference>
<feature type="domain" description="Protein kinase" evidence="12">
    <location>
        <begin position="27"/>
        <end position="291"/>
    </location>
</feature>
<keyword evidence="5" id="KW-0808">Transferase</keyword>
<dbReference type="InterPro" id="IPR036259">
    <property type="entry name" value="MFS_trans_sf"/>
</dbReference>
<evidence type="ECO:0000256" key="5">
    <source>
        <dbReference type="ARBA" id="ARBA00022679"/>
    </source>
</evidence>
<dbReference type="PANTHER" id="PTHR47096">
    <property type="entry name" value="MISSHAPEN LIKE KINASE 1"/>
    <property type="match status" value="1"/>
</dbReference>
<dbReference type="InterPro" id="IPR020846">
    <property type="entry name" value="MFS_dom"/>
</dbReference>